<reference evidence="1 2" key="1">
    <citation type="journal article" date="2022" name="Nat. Plants">
        <title>Genomes of leafy and leafless Platanthera orchids illuminate the evolution of mycoheterotrophy.</title>
        <authorList>
            <person name="Li M.H."/>
            <person name="Liu K.W."/>
            <person name="Li Z."/>
            <person name="Lu H.C."/>
            <person name="Ye Q.L."/>
            <person name="Zhang D."/>
            <person name="Wang J.Y."/>
            <person name="Li Y.F."/>
            <person name="Zhong Z.M."/>
            <person name="Liu X."/>
            <person name="Yu X."/>
            <person name="Liu D.K."/>
            <person name="Tu X.D."/>
            <person name="Liu B."/>
            <person name="Hao Y."/>
            <person name="Liao X.Y."/>
            <person name="Jiang Y.T."/>
            <person name="Sun W.H."/>
            <person name="Chen J."/>
            <person name="Chen Y.Q."/>
            <person name="Ai Y."/>
            <person name="Zhai J.W."/>
            <person name="Wu S.S."/>
            <person name="Zhou Z."/>
            <person name="Hsiao Y.Y."/>
            <person name="Wu W.L."/>
            <person name="Chen Y.Y."/>
            <person name="Lin Y.F."/>
            <person name="Hsu J.L."/>
            <person name="Li C.Y."/>
            <person name="Wang Z.W."/>
            <person name="Zhao X."/>
            <person name="Zhong W.Y."/>
            <person name="Ma X.K."/>
            <person name="Ma L."/>
            <person name="Huang J."/>
            <person name="Chen G.Z."/>
            <person name="Huang M.Z."/>
            <person name="Huang L."/>
            <person name="Peng D.H."/>
            <person name="Luo Y.B."/>
            <person name="Zou S.Q."/>
            <person name="Chen S.P."/>
            <person name="Lan S."/>
            <person name="Tsai W.C."/>
            <person name="Van de Peer Y."/>
            <person name="Liu Z.J."/>
        </authorList>
    </citation>
    <scope>NUCLEOTIDE SEQUENCE [LARGE SCALE GENOMIC DNA]</scope>
    <source>
        <strain evidence="1">Lor287</strain>
    </source>
</reference>
<evidence type="ECO:0000313" key="2">
    <source>
        <dbReference type="Proteomes" id="UP001418222"/>
    </source>
</evidence>
<dbReference type="AlphaFoldDB" id="A0AAP0G9S2"/>
<accession>A0AAP0G9S2</accession>
<keyword evidence="2" id="KW-1185">Reference proteome</keyword>
<comment type="caution">
    <text evidence="1">The sequence shown here is derived from an EMBL/GenBank/DDBJ whole genome shotgun (WGS) entry which is preliminary data.</text>
</comment>
<name>A0AAP0G9S2_9ASPA</name>
<organism evidence="1 2">
    <name type="scientific">Platanthera zijinensis</name>
    <dbReference type="NCBI Taxonomy" id="2320716"/>
    <lineage>
        <taxon>Eukaryota</taxon>
        <taxon>Viridiplantae</taxon>
        <taxon>Streptophyta</taxon>
        <taxon>Embryophyta</taxon>
        <taxon>Tracheophyta</taxon>
        <taxon>Spermatophyta</taxon>
        <taxon>Magnoliopsida</taxon>
        <taxon>Liliopsida</taxon>
        <taxon>Asparagales</taxon>
        <taxon>Orchidaceae</taxon>
        <taxon>Orchidoideae</taxon>
        <taxon>Orchideae</taxon>
        <taxon>Orchidinae</taxon>
        <taxon>Platanthera</taxon>
    </lineage>
</organism>
<gene>
    <name evidence="1" type="ORF">KSP39_PZI006920</name>
</gene>
<proteinExistence type="predicted"/>
<dbReference type="EMBL" id="JBBWWQ010000005">
    <property type="protein sequence ID" value="KAK8946622.1"/>
    <property type="molecule type" value="Genomic_DNA"/>
</dbReference>
<sequence length="112" mass="12616">MAWIERVQRSGILGFSEPQSLQTVSDAIISAIFYITDVEQTPALPQQYSCKFLQVRSSPPDPASTLRCSREKRFEPVLPIAHLMGIQARTAVTIDAGEEYCNVIWTKELIFL</sequence>
<dbReference type="Proteomes" id="UP001418222">
    <property type="component" value="Unassembled WGS sequence"/>
</dbReference>
<evidence type="ECO:0000313" key="1">
    <source>
        <dbReference type="EMBL" id="KAK8946622.1"/>
    </source>
</evidence>
<protein>
    <submittedName>
        <fullName evidence="1">Uncharacterized protein</fullName>
    </submittedName>
</protein>